<name>H1RZC8_9BURK</name>
<evidence type="ECO:0000259" key="7">
    <source>
        <dbReference type="PROSITE" id="PS50979"/>
    </source>
</evidence>
<dbReference type="PROSITE" id="PS00867">
    <property type="entry name" value="CPSASE_2"/>
    <property type="match status" value="1"/>
</dbReference>
<keyword evidence="2 5" id="KW-0547">Nucleotide-binding</keyword>
<evidence type="ECO:0000259" key="6">
    <source>
        <dbReference type="PROSITE" id="PS50975"/>
    </source>
</evidence>
<evidence type="ECO:0000313" key="9">
    <source>
        <dbReference type="Proteomes" id="UP000005808"/>
    </source>
</evidence>
<accession>H1RZC8</accession>
<proteinExistence type="predicted"/>
<dbReference type="PANTHER" id="PTHR18866:SF33">
    <property type="entry name" value="METHYLCROTONOYL-COA CARBOXYLASE SUBUNIT ALPHA, MITOCHONDRIAL-RELATED"/>
    <property type="match status" value="1"/>
</dbReference>
<dbReference type="PROSITE" id="PS50979">
    <property type="entry name" value="BC"/>
    <property type="match status" value="1"/>
</dbReference>
<evidence type="ECO:0000256" key="5">
    <source>
        <dbReference type="PROSITE-ProRule" id="PRU00409"/>
    </source>
</evidence>
<dbReference type="SUPFAM" id="SSF52440">
    <property type="entry name" value="PreATP-grasp domain"/>
    <property type="match status" value="1"/>
</dbReference>
<dbReference type="InterPro" id="IPR005481">
    <property type="entry name" value="BC-like_N"/>
</dbReference>
<dbReference type="InterPro" id="IPR050856">
    <property type="entry name" value="Biotin_carboxylase_complex"/>
</dbReference>
<evidence type="ECO:0000256" key="2">
    <source>
        <dbReference type="ARBA" id="ARBA00022741"/>
    </source>
</evidence>
<feature type="domain" description="ATP-grasp" evidence="6">
    <location>
        <begin position="138"/>
        <end position="335"/>
    </location>
</feature>
<dbReference type="Pfam" id="PF00289">
    <property type="entry name" value="Biotin_carb_N"/>
    <property type="match status" value="1"/>
</dbReference>
<dbReference type="GO" id="GO:0046872">
    <property type="term" value="F:metal ion binding"/>
    <property type="evidence" value="ECO:0007669"/>
    <property type="project" value="InterPro"/>
</dbReference>
<dbReference type="InterPro" id="IPR005479">
    <property type="entry name" value="CPAse_ATP-bd"/>
</dbReference>
<dbReference type="InterPro" id="IPR011054">
    <property type="entry name" value="Rudment_hybrid_motif"/>
</dbReference>
<evidence type="ECO:0000313" key="8">
    <source>
        <dbReference type="EMBL" id="EHP44369.1"/>
    </source>
</evidence>
<keyword evidence="4" id="KW-0092">Biotin</keyword>
<protein>
    <submittedName>
        <fullName evidence="8">Carbamoyl-phosphate synthase subunit L</fullName>
    </submittedName>
</protein>
<gene>
    <name evidence="8" type="ORF">OR16_03307</name>
</gene>
<dbReference type="InterPro" id="IPR011761">
    <property type="entry name" value="ATP-grasp"/>
</dbReference>
<comment type="caution">
    <text evidence="8">The sequence shown here is derived from an EMBL/GenBank/DDBJ whole genome shotgun (WGS) entry which is preliminary data.</text>
</comment>
<dbReference type="InterPro" id="IPR005482">
    <property type="entry name" value="Biotin_COase_C"/>
</dbReference>
<dbReference type="GO" id="GO:0005524">
    <property type="term" value="F:ATP binding"/>
    <property type="evidence" value="ECO:0007669"/>
    <property type="project" value="UniProtKB-UniRule"/>
</dbReference>
<reference evidence="8 9" key="1">
    <citation type="journal article" date="2012" name="J. Bacteriol.">
        <title>De Novo Genome Project of Cupriavidus basilensis OR16.</title>
        <authorList>
            <person name="Cserhati M."/>
            <person name="Kriszt B."/>
            <person name="Szoboszlay S."/>
            <person name="Toth A."/>
            <person name="Szabo I."/>
            <person name="Tancsics A."/>
            <person name="Nagy I."/>
            <person name="Horvath B."/>
            <person name="Nagy I."/>
            <person name="Kukolya J."/>
        </authorList>
    </citation>
    <scope>NUCLEOTIDE SEQUENCE [LARGE SCALE GENOMIC DNA]</scope>
    <source>
        <strain evidence="8 9">OR16</strain>
    </source>
</reference>
<dbReference type="SUPFAM" id="SSF51246">
    <property type="entry name" value="Rudiment single hybrid motif"/>
    <property type="match status" value="1"/>
</dbReference>
<dbReference type="InterPro" id="IPR016185">
    <property type="entry name" value="PreATP-grasp_dom_sf"/>
</dbReference>
<keyword evidence="1" id="KW-0436">Ligase</keyword>
<dbReference type="InterPro" id="IPR011764">
    <property type="entry name" value="Biotin_carboxylation_dom"/>
</dbReference>
<feature type="domain" description="Biotin carboxylation" evidence="7">
    <location>
        <begin position="19"/>
        <end position="465"/>
    </location>
</feature>
<evidence type="ECO:0000256" key="3">
    <source>
        <dbReference type="ARBA" id="ARBA00022840"/>
    </source>
</evidence>
<dbReference type="OrthoDB" id="9803706at2"/>
<dbReference type="PROSITE" id="PS50975">
    <property type="entry name" value="ATP_GRASP"/>
    <property type="match status" value="1"/>
</dbReference>
<keyword evidence="3 5" id="KW-0067">ATP-binding</keyword>
<organism evidence="8 9">
    <name type="scientific">Cupriavidus basilensis OR16</name>
    <dbReference type="NCBI Taxonomy" id="1127483"/>
    <lineage>
        <taxon>Bacteria</taxon>
        <taxon>Pseudomonadati</taxon>
        <taxon>Pseudomonadota</taxon>
        <taxon>Betaproteobacteria</taxon>
        <taxon>Burkholderiales</taxon>
        <taxon>Burkholderiaceae</taxon>
        <taxon>Cupriavidus</taxon>
    </lineage>
</organism>
<dbReference type="PROSITE" id="PS00866">
    <property type="entry name" value="CPSASE_1"/>
    <property type="match status" value="1"/>
</dbReference>
<dbReference type="PATRIC" id="fig|1127483.3.peg.669"/>
<evidence type="ECO:0000256" key="1">
    <source>
        <dbReference type="ARBA" id="ARBA00022598"/>
    </source>
</evidence>
<dbReference type="SUPFAM" id="SSF56059">
    <property type="entry name" value="Glutathione synthetase ATP-binding domain-like"/>
    <property type="match status" value="1"/>
</dbReference>
<dbReference type="PANTHER" id="PTHR18866">
    <property type="entry name" value="CARBOXYLASE:PYRUVATE/ACETYL-COA/PROPIONYL-COA CARBOXYLASE"/>
    <property type="match status" value="1"/>
</dbReference>
<sequence>MIATTKACETLRSVRPVRPLRRVLVANRGAVAARIIRALRGLGLESVAVYSDADAGLPYLREANAMLRLGEAPPLASYLDQGKLLEAARASGADAVHPGYGFLSENAAFAERVEAAGLCFIGPSPHWIRRLGHKTEARAFMAAQGMPLAPSSEVLPDDMDTVAAAAQGIGYPVLIKPAGGGGGIGMVPVRDAAGLAAAWQQARSVAQRSFGQAELYLEKLVEQPRHIEFQVLADRHGGVRILWERDCSVQRRHQKVIEEARAHGLDRAEVQAMASKLSALLSGIGYDVIGTVEMLHTPATGFVFLEMNTRLQVEHAVTEQITGVDIVAAQIRLARGERIDDVLPGSGVPAQGHAIEARVYAEDPVRFLPSPGPLEVFRPPQGAGIRVETGYAEGARVTPYYDPMLAKVIATGADRGEAIATLCAALRDFAVAGVKTNIPFILRVLAHPDFLAGRIDTALAQRVLATPAAENQQPTQRAA</sequence>
<dbReference type="Pfam" id="PF02786">
    <property type="entry name" value="CPSase_L_D2"/>
    <property type="match status" value="1"/>
</dbReference>
<dbReference type="Proteomes" id="UP000005808">
    <property type="component" value="Unassembled WGS sequence"/>
</dbReference>
<dbReference type="GO" id="GO:0016874">
    <property type="term" value="F:ligase activity"/>
    <property type="evidence" value="ECO:0007669"/>
    <property type="project" value="UniProtKB-KW"/>
</dbReference>
<dbReference type="AlphaFoldDB" id="H1RZC8"/>
<dbReference type="EMBL" id="AHJE01000009">
    <property type="protein sequence ID" value="EHP44369.1"/>
    <property type="molecule type" value="Genomic_DNA"/>
</dbReference>
<evidence type="ECO:0000256" key="4">
    <source>
        <dbReference type="ARBA" id="ARBA00023267"/>
    </source>
</evidence>
<dbReference type="RefSeq" id="WP_006156487.1">
    <property type="nucleotide sequence ID" value="NZ_AHJE01000009.1"/>
</dbReference>
<dbReference type="Gene3D" id="3.30.470.20">
    <property type="entry name" value="ATP-grasp fold, B domain"/>
    <property type="match status" value="1"/>
</dbReference>
<dbReference type="Pfam" id="PF02785">
    <property type="entry name" value="Biotin_carb_C"/>
    <property type="match status" value="1"/>
</dbReference>
<dbReference type="SMART" id="SM00878">
    <property type="entry name" value="Biotin_carb_C"/>
    <property type="match status" value="1"/>
</dbReference>